<feature type="compositionally biased region" description="Low complexity" evidence="1">
    <location>
        <begin position="66"/>
        <end position="78"/>
    </location>
</feature>
<feature type="compositionally biased region" description="Low complexity" evidence="1">
    <location>
        <begin position="115"/>
        <end position="137"/>
    </location>
</feature>
<evidence type="ECO:0000256" key="2">
    <source>
        <dbReference type="SAM" id="Phobius"/>
    </source>
</evidence>
<keyword evidence="2" id="KW-1133">Transmembrane helix</keyword>
<accession>A0A7U3VQK7</accession>
<feature type="compositionally biased region" description="Low complexity" evidence="1">
    <location>
        <begin position="1"/>
        <end position="10"/>
    </location>
</feature>
<feature type="compositionally biased region" description="Low complexity" evidence="1">
    <location>
        <begin position="151"/>
        <end position="166"/>
    </location>
</feature>
<name>A0A7U3VQK7_9ACTN</name>
<feature type="region of interest" description="Disordered" evidence="1">
    <location>
        <begin position="66"/>
        <end position="166"/>
    </location>
</feature>
<keyword evidence="4" id="KW-1185">Reference proteome</keyword>
<proteinExistence type="predicted"/>
<dbReference type="AlphaFoldDB" id="A0A7U3VQK7"/>
<organism evidence="3 4">
    <name type="scientific">Actinacidiphila reveromycinica</name>
    <dbReference type="NCBI Taxonomy" id="659352"/>
    <lineage>
        <taxon>Bacteria</taxon>
        <taxon>Bacillati</taxon>
        <taxon>Actinomycetota</taxon>
        <taxon>Actinomycetes</taxon>
        <taxon>Kitasatosporales</taxon>
        <taxon>Streptomycetaceae</taxon>
        <taxon>Actinacidiphila</taxon>
    </lineage>
</organism>
<feature type="compositionally biased region" description="Gly residues" evidence="1">
    <location>
        <begin position="138"/>
        <end position="150"/>
    </location>
</feature>
<evidence type="ECO:0000313" key="3">
    <source>
        <dbReference type="EMBL" id="BBA99834.1"/>
    </source>
</evidence>
<evidence type="ECO:0000256" key="1">
    <source>
        <dbReference type="SAM" id="MobiDB-lite"/>
    </source>
</evidence>
<protein>
    <submittedName>
        <fullName evidence="3">Uncharacterized protein</fullName>
    </submittedName>
</protein>
<keyword evidence="2" id="KW-0812">Transmembrane</keyword>
<reference evidence="3 4" key="1">
    <citation type="journal article" date="2010" name="J. Bacteriol.">
        <title>Biochemical characterization of a novel indole prenyltransferase from Streptomyces sp. SN-593.</title>
        <authorList>
            <person name="Takahashi S."/>
            <person name="Takagi H."/>
            <person name="Toyoda A."/>
            <person name="Uramoto M."/>
            <person name="Nogawa T."/>
            <person name="Ueki M."/>
            <person name="Sakaki Y."/>
            <person name="Osada H."/>
        </authorList>
    </citation>
    <scope>NUCLEOTIDE SEQUENCE [LARGE SCALE GENOMIC DNA]</scope>
    <source>
        <strain evidence="3 4">SN-593</strain>
    </source>
</reference>
<feature type="compositionally biased region" description="Pro residues" evidence="1">
    <location>
        <begin position="11"/>
        <end position="20"/>
    </location>
</feature>
<reference evidence="3 4" key="4">
    <citation type="journal article" date="2020" name="Sci. Rep.">
        <title>beta-carboline chemical signals induce reveromycin production through a LuxR family regulator in Streptomyces sp. SN-593.</title>
        <authorList>
            <person name="Panthee S."/>
            <person name="Kito N."/>
            <person name="Hayashi T."/>
            <person name="Shimizu T."/>
            <person name="Ishikawa J."/>
            <person name="Hamamoto H."/>
            <person name="Osada H."/>
            <person name="Takahashi S."/>
        </authorList>
    </citation>
    <scope>NUCLEOTIDE SEQUENCE [LARGE SCALE GENOMIC DNA]</scope>
    <source>
        <strain evidence="3 4">SN-593</strain>
    </source>
</reference>
<keyword evidence="2" id="KW-0472">Membrane</keyword>
<dbReference type="Proteomes" id="UP000595703">
    <property type="component" value="Chromosome"/>
</dbReference>
<gene>
    <name evidence="3" type="ORF">RVR_6630</name>
</gene>
<sequence length="261" mass="25640">MNDLGASARPSGPPRPPKPPGRTQAAPGPYPAVGLTLGAGPVRTRALVAIGIPLLVVVVLGLWAGPSSSGSASGGSRSVPTSGLFGAPGAAPDDRQPTAAPTDTGSSDPFGDLFTTPSGTPTDPDGYGADDGTAPDGYGDGTGTDDGTGDGTADAGISGASPSATPVPAAVVTGFYDDVDDGDYADAWDLGGKNLDEGYDDFVAGFSDTASVDVTVTSVTGGTVFVSVESVHTDGTHHTYSGAYQVADGVITGGHLVEDDR</sequence>
<dbReference type="EMBL" id="AP018365">
    <property type="protein sequence ID" value="BBA99834.1"/>
    <property type="molecule type" value="Genomic_DNA"/>
</dbReference>
<feature type="region of interest" description="Disordered" evidence="1">
    <location>
        <begin position="1"/>
        <end position="31"/>
    </location>
</feature>
<reference evidence="3 4" key="2">
    <citation type="journal article" date="2011" name="J. Antibiot.">
        <title>Furaquinocins I and J: novel polyketide isoprenoid hybrid compounds from Streptomyces reveromyceticus SN-593.</title>
        <authorList>
            <person name="Panthee S."/>
            <person name="Takahashi S."/>
            <person name="Takagi H."/>
            <person name="Nogawa T."/>
            <person name="Oowada E."/>
            <person name="Uramoto M."/>
            <person name="Osada H."/>
        </authorList>
    </citation>
    <scope>NUCLEOTIDE SEQUENCE [LARGE SCALE GENOMIC DNA]</scope>
    <source>
        <strain evidence="3 4">SN-593</strain>
    </source>
</reference>
<evidence type="ECO:0000313" key="4">
    <source>
        <dbReference type="Proteomes" id="UP000595703"/>
    </source>
</evidence>
<reference evidence="3 4" key="3">
    <citation type="journal article" date="2011" name="Nat. Chem. Biol.">
        <title>Reveromycin A biosynthesis uses RevG and RevJ for stereospecific spiroacetal formation.</title>
        <authorList>
            <person name="Takahashi S."/>
            <person name="Toyoda A."/>
            <person name="Sekiyama Y."/>
            <person name="Takagi H."/>
            <person name="Nogawa T."/>
            <person name="Uramoto M."/>
            <person name="Suzuki R."/>
            <person name="Koshino H."/>
            <person name="Kumano T."/>
            <person name="Panthee S."/>
            <person name="Dairi T."/>
            <person name="Ishikawa J."/>
            <person name="Ikeda H."/>
            <person name="Sakaki Y."/>
            <person name="Osada H."/>
        </authorList>
    </citation>
    <scope>NUCLEOTIDE SEQUENCE [LARGE SCALE GENOMIC DNA]</scope>
    <source>
        <strain evidence="3 4">SN-593</strain>
    </source>
</reference>
<dbReference type="KEGG" id="arev:RVR_6630"/>
<feature type="transmembrane region" description="Helical" evidence="2">
    <location>
        <begin position="46"/>
        <end position="64"/>
    </location>
</feature>